<evidence type="ECO:0000313" key="5">
    <source>
        <dbReference type="EMBL" id="EOY08249.1"/>
    </source>
</evidence>
<keyword evidence="2" id="KW-0677">Repeat</keyword>
<dbReference type="InterPro" id="IPR002885">
    <property type="entry name" value="PPR_rpt"/>
</dbReference>
<evidence type="ECO:0000256" key="3">
    <source>
        <dbReference type="PROSITE-ProRule" id="PRU00708"/>
    </source>
</evidence>
<dbReference type="STRING" id="3641.A0A061F174"/>
<feature type="region of interest" description="Disordered" evidence="4">
    <location>
        <begin position="1"/>
        <end position="41"/>
    </location>
</feature>
<dbReference type="NCBIfam" id="TIGR00756">
    <property type="entry name" value="PPR"/>
    <property type="match status" value="5"/>
</dbReference>
<dbReference type="InParanoid" id="A0A061F174"/>
<dbReference type="eggNOG" id="KOG4197">
    <property type="taxonomic scope" value="Eukaryota"/>
</dbReference>
<accession>A0A061F174</accession>
<dbReference type="Pfam" id="PF13041">
    <property type="entry name" value="PPR_2"/>
    <property type="match status" value="3"/>
</dbReference>
<reference evidence="5 6" key="1">
    <citation type="journal article" date="2013" name="Genome Biol.">
        <title>The genome sequence of the most widely cultivated cacao type and its use to identify candidate genes regulating pod color.</title>
        <authorList>
            <person name="Motamayor J.C."/>
            <person name="Mockaitis K."/>
            <person name="Schmutz J."/>
            <person name="Haiminen N."/>
            <person name="Iii D.L."/>
            <person name="Cornejo O."/>
            <person name="Findley S.D."/>
            <person name="Zheng P."/>
            <person name="Utro F."/>
            <person name="Royaert S."/>
            <person name="Saski C."/>
            <person name="Jenkins J."/>
            <person name="Podicheti R."/>
            <person name="Zhao M."/>
            <person name="Scheffler B.E."/>
            <person name="Stack J.C."/>
            <person name="Feltus F.A."/>
            <person name="Mustiga G.M."/>
            <person name="Amores F."/>
            <person name="Phillips W."/>
            <person name="Marelli J.P."/>
            <person name="May G.D."/>
            <person name="Shapiro H."/>
            <person name="Ma J."/>
            <person name="Bustamante C.D."/>
            <person name="Schnell R.J."/>
            <person name="Main D."/>
            <person name="Gilbert D."/>
            <person name="Parida L."/>
            <person name="Kuhn D.N."/>
        </authorList>
    </citation>
    <scope>NUCLEOTIDE SEQUENCE [LARGE SCALE GENOMIC DNA]</scope>
    <source>
        <strain evidence="6">cv. Matina 1-6</strain>
    </source>
</reference>
<sequence length="492" mass="56323">MKKNLLKPLQNPQSKSPQPLPPLSPLLDSPQTPTPSLSLFPTIPQPHHQNQLFSFLKTYLTHQPLTPKTLLHFLKIKLHHHPVFTHYDFQVFSWASTIDSFHHDHSTYLWMAHSLASSHRFSQLRSLLSFIAANPCPCSPGIFSCPQMEPLFRFVIDSFCRARKLNDAVFAFETMKKLIDGRPSVVIYNVLINGYLKNGDFDKALGFYERMERDRVKPDVYTFNTLINGYCRNGKFESGLELFREMKEKGCSPNVVTFNTLIRGFFRERKVDEAVKMAYEMIQLGCDFSSVTCEILVNGLCKEGRLLEACDLVIDFSRRMLLPKGFDYCDLMEELCGKGNGRAFEVVNELWIKGNVPSLIACTTLIEGLRRLGRREDAFRLMDKMLKDGIVPDIMTFNCLMQDLCDLGRTMDANKFRLVASSKGLEPDEVTYNILIYGYTREGRRKEGEILVDEMLDKGFIPDIARYNRLMDGLSNSKSLTLKKVSACRRSA</sequence>
<gene>
    <name evidence="5" type="ORF">TCM_022597</name>
</gene>
<feature type="repeat" description="PPR" evidence="3">
    <location>
        <begin position="393"/>
        <end position="427"/>
    </location>
</feature>
<feature type="compositionally biased region" description="Low complexity" evidence="4">
    <location>
        <begin position="8"/>
        <end position="17"/>
    </location>
</feature>
<feature type="repeat" description="PPR" evidence="3">
    <location>
        <begin position="289"/>
        <end position="323"/>
    </location>
</feature>
<protein>
    <submittedName>
        <fullName evidence="5">Pentatricopeptide (PPR) repeat-containing protein, putative</fullName>
    </submittedName>
</protein>
<feature type="repeat" description="PPR" evidence="3">
    <location>
        <begin position="254"/>
        <end position="288"/>
    </location>
</feature>
<dbReference type="InterPro" id="IPR011990">
    <property type="entry name" value="TPR-like_helical_dom_sf"/>
</dbReference>
<feature type="repeat" description="PPR" evidence="3">
    <location>
        <begin position="358"/>
        <end position="392"/>
    </location>
</feature>
<evidence type="ECO:0000313" key="6">
    <source>
        <dbReference type="Proteomes" id="UP000026915"/>
    </source>
</evidence>
<dbReference type="SUPFAM" id="SSF81901">
    <property type="entry name" value="HCP-like"/>
    <property type="match status" value="1"/>
</dbReference>
<proteinExistence type="inferred from homology"/>
<dbReference type="Proteomes" id="UP000026915">
    <property type="component" value="Chromosome 5"/>
</dbReference>
<evidence type="ECO:0000256" key="4">
    <source>
        <dbReference type="SAM" id="MobiDB-lite"/>
    </source>
</evidence>
<dbReference type="PANTHER" id="PTHR47941">
    <property type="entry name" value="PENTATRICOPEPTIDE REPEAT-CONTAINING PROTEIN 3, MITOCHONDRIAL"/>
    <property type="match status" value="1"/>
</dbReference>
<comment type="similarity">
    <text evidence="1">Belongs to the PPR family. P subfamily.</text>
</comment>
<evidence type="ECO:0000256" key="1">
    <source>
        <dbReference type="ARBA" id="ARBA00007626"/>
    </source>
</evidence>
<dbReference type="EMBL" id="CM001883">
    <property type="protein sequence ID" value="EOY08249.1"/>
    <property type="molecule type" value="Genomic_DNA"/>
</dbReference>
<dbReference type="Gene3D" id="1.25.40.10">
    <property type="entry name" value="Tetratricopeptide repeat domain"/>
    <property type="match status" value="4"/>
</dbReference>
<dbReference type="OMA" id="SCPRIEP"/>
<keyword evidence="6" id="KW-1185">Reference proteome</keyword>
<dbReference type="PROSITE" id="PS51375">
    <property type="entry name" value="PPR"/>
    <property type="match status" value="7"/>
</dbReference>
<dbReference type="HOGENOM" id="CLU_028941_1_0_1"/>
<feature type="compositionally biased region" description="Low complexity" evidence="4">
    <location>
        <begin position="25"/>
        <end position="41"/>
    </location>
</feature>
<evidence type="ECO:0000256" key="2">
    <source>
        <dbReference type="ARBA" id="ARBA00022737"/>
    </source>
</evidence>
<dbReference type="Pfam" id="PF01535">
    <property type="entry name" value="PPR"/>
    <property type="match status" value="3"/>
</dbReference>
<name>A0A061F174_THECC</name>
<feature type="repeat" description="PPR" evidence="3">
    <location>
        <begin position="428"/>
        <end position="462"/>
    </location>
</feature>
<feature type="repeat" description="PPR" evidence="3">
    <location>
        <begin position="219"/>
        <end position="253"/>
    </location>
</feature>
<dbReference type="AlphaFoldDB" id="A0A061F174"/>
<dbReference type="Gramene" id="EOY08249">
    <property type="protein sequence ID" value="EOY08249"/>
    <property type="gene ID" value="TCM_022597"/>
</dbReference>
<organism evidence="5 6">
    <name type="scientific">Theobroma cacao</name>
    <name type="common">Cacao</name>
    <name type="synonym">Cocoa</name>
    <dbReference type="NCBI Taxonomy" id="3641"/>
    <lineage>
        <taxon>Eukaryota</taxon>
        <taxon>Viridiplantae</taxon>
        <taxon>Streptophyta</taxon>
        <taxon>Embryophyta</taxon>
        <taxon>Tracheophyta</taxon>
        <taxon>Spermatophyta</taxon>
        <taxon>Magnoliopsida</taxon>
        <taxon>eudicotyledons</taxon>
        <taxon>Gunneridae</taxon>
        <taxon>Pentapetalae</taxon>
        <taxon>rosids</taxon>
        <taxon>malvids</taxon>
        <taxon>Malvales</taxon>
        <taxon>Malvaceae</taxon>
        <taxon>Byttnerioideae</taxon>
        <taxon>Theobroma</taxon>
    </lineage>
</organism>
<dbReference type="GO" id="GO:0003729">
    <property type="term" value="F:mRNA binding"/>
    <property type="evidence" value="ECO:0000318"/>
    <property type="project" value="GO_Central"/>
</dbReference>
<feature type="repeat" description="PPR" evidence="3">
    <location>
        <begin position="184"/>
        <end position="218"/>
    </location>
</feature>